<dbReference type="PANTHER" id="PTHR44825:SF1">
    <property type="entry name" value="DNAJ HOMOLOG SUBFAMILY C MEMBER 4"/>
    <property type="match status" value="1"/>
</dbReference>
<name>A0ABD3MPG9_9STRA</name>
<keyword evidence="7" id="KW-1185">Reference proteome</keyword>
<dbReference type="InterPro" id="IPR036020">
    <property type="entry name" value="WW_dom_sf"/>
</dbReference>
<keyword evidence="3" id="KW-0732">Signal</keyword>
<accession>A0ABD3MPG9</accession>
<comment type="caution">
    <text evidence="6">The sequence shown here is derived from an EMBL/GenBank/DDBJ whole genome shotgun (WGS) entry which is preliminary data.</text>
</comment>
<dbReference type="InterPro" id="IPR036869">
    <property type="entry name" value="J_dom_sf"/>
</dbReference>
<proteinExistence type="predicted"/>
<dbReference type="PROSITE" id="PS01159">
    <property type="entry name" value="WW_DOMAIN_1"/>
    <property type="match status" value="2"/>
</dbReference>
<dbReference type="Proteomes" id="UP001530293">
    <property type="component" value="Unassembled WGS sequence"/>
</dbReference>
<feature type="chain" id="PRO_5044827081" evidence="3">
    <location>
        <begin position="27"/>
        <end position="647"/>
    </location>
</feature>
<dbReference type="EMBL" id="JALLBG020000110">
    <property type="protein sequence ID" value="KAL3763881.1"/>
    <property type="molecule type" value="Genomic_DNA"/>
</dbReference>
<dbReference type="SMART" id="SM00456">
    <property type="entry name" value="WW"/>
    <property type="match status" value="3"/>
</dbReference>
<evidence type="ECO:0000256" key="3">
    <source>
        <dbReference type="SAM" id="SignalP"/>
    </source>
</evidence>
<feature type="compositionally biased region" description="Basic and acidic residues" evidence="2">
    <location>
        <begin position="172"/>
        <end position="189"/>
    </location>
</feature>
<dbReference type="Gene3D" id="2.20.70.10">
    <property type="match status" value="3"/>
</dbReference>
<dbReference type="SUPFAM" id="SSF51045">
    <property type="entry name" value="WW domain"/>
    <property type="match status" value="3"/>
</dbReference>
<protein>
    <submittedName>
        <fullName evidence="6">Uncharacterized protein</fullName>
    </submittedName>
</protein>
<dbReference type="InterPro" id="IPR052763">
    <property type="entry name" value="DnaJ_C4"/>
</dbReference>
<dbReference type="PRINTS" id="PR00625">
    <property type="entry name" value="JDOMAIN"/>
</dbReference>
<dbReference type="PROSITE" id="PS50076">
    <property type="entry name" value="DNAJ_2"/>
    <property type="match status" value="1"/>
</dbReference>
<feature type="region of interest" description="Disordered" evidence="2">
    <location>
        <begin position="74"/>
        <end position="94"/>
    </location>
</feature>
<reference evidence="6 7" key="1">
    <citation type="submission" date="2024-10" db="EMBL/GenBank/DDBJ databases">
        <title>Updated reference genomes for cyclostephanoid diatoms.</title>
        <authorList>
            <person name="Roberts W.R."/>
            <person name="Alverson A.J."/>
        </authorList>
    </citation>
    <scope>NUCLEOTIDE SEQUENCE [LARGE SCALE GENOMIC DNA]</scope>
    <source>
        <strain evidence="6 7">AJA232-27</strain>
    </source>
</reference>
<feature type="domain" description="WW" evidence="4">
    <location>
        <begin position="103"/>
        <end position="131"/>
    </location>
</feature>
<dbReference type="Pfam" id="PF00226">
    <property type="entry name" value="DnaJ"/>
    <property type="match status" value="1"/>
</dbReference>
<feature type="domain" description="J" evidence="5">
    <location>
        <begin position="539"/>
        <end position="609"/>
    </location>
</feature>
<evidence type="ECO:0000256" key="2">
    <source>
        <dbReference type="SAM" id="MobiDB-lite"/>
    </source>
</evidence>
<gene>
    <name evidence="6" type="ORF">ACHAWU_003347</name>
</gene>
<dbReference type="Pfam" id="PF00397">
    <property type="entry name" value="WW"/>
    <property type="match status" value="3"/>
</dbReference>
<feature type="domain" description="WW" evidence="4">
    <location>
        <begin position="219"/>
        <end position="247"/>
    </location>
</feature>
<dbReference type="Gene3D" id="1.10.287.110">
    <property type="entry name" value="DnaJ domain"/>
    <property type="match status" value="1"/>
</dbReference>
<evidence type="ECO:0000259" key="4">
    <source>
        <dbReference type="PROSITE" id="PS50020"/>
    </source>
</evidence>
<feature type="signal peptide" evidence="3">
    <location>
        <begin position="1"/>
        <end position="26"/>
    </location>
</feature>
<dbReference type="AlphaFoldDB" id="A0ABD3MPG9"/>
<evidence type="ECO:0000256" key="1">
    <source>
        <dbReference type="SAM" id="Coils"/>
    </source>
</evidence>
<dbReference type="SUPFAM" id="SSF46565">
    <property type="entry name" value="Chaperone J-domain"/>
    <property type="match status" value="1"/>
</dbReference>
<dbReference type="PROSITE" id="PS50020">
    <property type="entry name" value="WW_DOMAIN_2"/>
    <property type="match status" value="3"/>
</dbReference>
<feature type="domain" description="WW" evidence="4">
    <location>
        <begin position="346"/>
        <end position="374"/>
    </location>
</feature>
<dbReference type="PANTHER" id="PTHR44825">
    <property type="match status" value="1"/>
</dbReference>
<evidence type="ECO:0000313" key="7">
    <source>
        <dbReference type="Proteomes" id="UP001530293"/>
    </source>
</evidence>
<dbReference type="CDD" id="cd06257">
    <property type="entry name" value="DnaJ"/>
    <property type="match status" value="1"/>
</dbReference>
<dbReference type="CDD" id="cd00201">
    <property type="entry name" value="WW"/>
    <property type="match status" value="3"/>
</dbReference>
<dbReference type="SMART" id="SM00271">
    <property type="entry name" value="DnaJ"/>
    <property type="match status" value="1"/>
</dbReference>
<dbReference type="InterPro" id="IPR001202">
    <property type="entry name" value="WW_dom"/>
</dbReference>
<evidence type="ECO:0000259" key="5">
    <source>
        <dbReference type="PROSITE" id="PS50076"/>
    </source>
</evidence>
<evidence type="ECO:0000313" key="6">
    <source>
        <dbReference type="EMBL" id="KAL3763881.1"/>
    </source>
</evidence>
<feature type="region of interest" description="Disordered" evidence="2">
    <location>
        <begin position="172"/>
        <end position="193"/>
    </location>
</feature>
<organism evidence="6 7">
    <name type="scientific">Discostella pseudostelligera</name>
    <dbReference type="NCBI Taxonomy" id="259834"/>
    <lineage>
        <taxon>Eukaryota</taxon>
        <taxon>Sar</taxon>
        <taxon>Stramenopiles</taxon>
        <taxon>Ochrophyta</taxon>
        <taxon>Bacillariophyta</taxon>
        <taxon>Coscinodiscophyceae</taxon>
        <taxon>Thalassiosirophycidae</taxon>
        <taxon>Stephanodiscales</taxon>
        <taxon>Stephanodiscaceae</taxon>
        <taxon>Discostella</taxon>
    </lineage>
</organism>
<feature type="coiled-coil region" evidence="1">
    <location>
        <begin position="469"/>
        <end position="507"/>
    </location>
</feature>
<dbReference type="InterPro" id="IPR001623">
    <property type="entry name" value="DnaJ_domain"/>
</dbReference>
<sequence>MTMRSAGASGGYYLLLFHFLAFPSDGYITYPRTLRVVTRPCFAGLPESYRGRADTVKKYSSTYYLTSTSLNNANDSRSTASSLATDKSPASSYPSALGTVGDWSAYLDESKGLIYYFNPKSGESRWEAPDDVDFSSVHMNIGAAKKVEMRVRLKNYLEQRLQESATEFVDEMQKENDKIGKRNKDEKSKMKAMMDSNKQFPLKERETSNKDIVHEWSTWQALIDNKRGQIYYYNRETYESSWDRPNGFPDFKLSASKRTFMKEQNIRYLEWQTDASQGMVVEEESSAVESDLAIDGAVEETREIQYETLPEPTLVQNANNVVEELKGPEINSNQPPSLPIVQQGDWSAYFDIKSGLVFYFNEITSETSWDPPFDNFPRIIMDAGGLGPKVLDAEEAGNISMERALGYIGVDEMAEALKWEEAKKKERARKAAKRAKEAEAKGGSTLDASSVYEAAKQAEGEKLVQDREKAAELKAKRDAEVKLAQQKEESERLRRLQKERMEQEQQAKFVPKQPVRPKEDPTINAVTISTMVAPGKTRTLYDILQCKSNASRSELKRAYISLAKETHPDALLQNGMVNDTETELRFIEISQAWKVLGDTTSRRRYDRELQAKGLSSKAGNLFEAWVMEAAKAMDEVLAVAEDSIESR</sequence>
<keyword evidence="1" id="KW-0175">Coiled coil</keyword>